<comment type="caution">
    <text evidence="2">The sequence shown here is derived from an EMBL/GenBank/DDBJ whole genome shotgun (WGS) entry which is preliminary data.</text>
</comment>
<accession>A0A9X5H4J1</accession>
<reference evidence="2 3" key="1">
    <citation type="submission" date="2019-07" db="EMBL/GenBank/DDBJ databases">
        <title>Draft genome sequences of 15 bacterial species constituting the stable defined intestinal microbiota of the GM15 gnotobiotic mouse model.</title>
        <authorList>
            <person name="Elie C."/>
            <person name="Mathieu A."/>
            <person name="Saliou A."/>
            <person name="Darnaud M."/>
            <person name="Leulier F."/>
            <person name="Tamellini A."/>
        </authorList>
    </citation>
    <scope>NUCLEOTIDE SEQUENCE [LARGE SCALE GENOMIC DNA]</scope>
    <source>
        <strain evidence="3">ASF 502</strain>
    </source>
</reference>
<evidence type="ECO:0000259" key="1">
    <source>
        <dbReference type="PROSITE" id="PS50943"/>
    </source>
</evidence>
<dbReference type="Proteomes" id="UP000474104">
    <property type="component" value="Unassembled WGS sequence"/>
</dbReference>
<sequence length="70" mass="8055">MGMTNKIKALCAMRGITQQELADKLNTPQSNLSKKYKKDDWRESDLQKIAEVLNADFKGCFILNETDEQF</sequence>
<evidence type="ECO:0000313" key="3">
    <source>
        <dbReference type="Proteomes" id="UP000474104"/>
    </source>
</evidence>
<gene>
    <name evidence="2" type="ORF">FMM80_00605</name>
</gene>
<proteinExistence type="predicted"/>
<dbReference type="GO" id="GO:0003677">
    <property type="term" value="F:DNA binding"/>
    <property type="evidence" value="ECO:0007669"/>
    <property type="project" value="InterPro"/>
</dbReference>
<dbReference type="PROSITE" id="PS50943">
    <property type="entry name" value="HTH_CROC1"/>
    <property type="match status" value="1"/>
</dbReference>
<protein>
    <submittedName>
        <fullName evidence="2">Helix-turn-helix transcriptional regulator</fullName>
    </submittedName>
</protein>
<dbReference type="Pfam" id="PF13443">
    <property type="entry name" value="HTH_26"/>
    <property type="match status" value="1"/>
</dbReference>
<dbReference type="EMBL" id="VIRB01000003">
    <property type="protein sequence ID" value="NDO67314.1"/>
    <property type="molecule type" value="Genomic_DNA"/>
</dbReference>
<dbReference type="SUPFAM" id="SSF47413">
    <property type="entry name" value="lambda repressor-like DNA-binding domains"/>
    <property type="match status" value="1"/>
</dbReference>
<dbReference type="OrthoDB" id="2005033at2"/>
<dbReference type="RefSeq" id="WP_044989485.1">
    <property type="nucleotide sequence ID" value="NZ_VIRB01000003.1"/>
</dbReference>
<name>A0A9X5H4J1_9FIRM</name>
<evidence type="ECO:0000313" key="2">
    <source>
        <dbReference type="EMBL" id="NDO67314.1"/>
    </source>
</evidence>
<organism evidence="2 3">
    <name type="scientific">Schaedlerella arabinosiphila</name>
    <dbReference type="NCBI Taxonomy" id="2044587"/>
    <lineage>
        <taxon>Bacteria</taxon>
        <taxon>Bacillati</taxon>
        <taxon>Bacillota</taxon>
        <taxon>Clostridia</taxon>
        <taxon>Lachnospirales</taxon>
        <taxon>Lachnospiraceae</taxon>
        <taxon>Schaedlerella</taxon>
    </lineage>
</organism>
<dbReference type="Gene3D" id="1.10.260.40">
    <property type="entry name" value="lambda repressor-like DNA-binding domains"/>
    <property type="match status" value="1"/>
</dbReference>
<feature type="domain" description="HTH cro/C1-type" evidence="1">
    <location>
        <begin position="7"/>
        <end position="60"/>
    </location>
</feature>
<dbReference type="CDD" id="cd00093">
    <property type="entry name" value="HTH_XRE"/>
    <property type="match status" value="1"/>
</dbReference>
<dbReference type="InterPro" id="IPR001387">
    <property type="entry name" value="Cro/C1-type_HTH"/>
</dbReference>
<dbReference type="AlphaFoldDB" id="A0A9X5H4J1"/>
<dbReference type="InterPro" id="IPR010982">
    <property type="entry name" value="Lambda_DNA-bd_dom_sf"/>
</dbReference>